<dbReference type="OrthoDB" id="119302at2759"/>
<dbReference type="GO" id="GO:0005525">
    <property type="term" value="F:GTP binding"/>
    <property type="evidence" value="ECO:0007669"/>
    <property type="project" value="TreeGrafter"/>
</dbReference>
<dbReference type="Pfam" id="PF22298">
    <property type="entry name" value="Tsr1_G-like"/>
    <property type="match status" value="1"/>
</dbReference>
<protein>
    <recommendedName>
        <fullName evidence="3">Pre-rRNA-processing protein TSR1 homolog</fullName>
    </recommendedName>
</protein>
<dbReference type="SMART" id="SM01362">
    <property type="entry name" value="DUF663"/>
    <property type="match status" value="1"/>
</dbReference>
<dbReference type="AlphaFoldDB" id="A0A9P0GXW5"/>
<keyword evidence="7" id="KW-1185">Reference proteome</keyword>
<feature type="domain" description="Ribosome biogenesis protein BMS1/TSR1 C-terminal" evidence="5">
    <location>
        <begin position="316"/>
        <end position="597"/>
    </location>
</feature>
<evidence type="ECO:0000259" key="4">
    <source>
        <dbReference type="SMART" id="SM00785"/>
    </source>
</evidence>
<dbReference type="EMBL" id="OV725077">
    <property type="protein sequence ID" value="CAH1390163.1"/>
    <property type="molecule type" value="Genomic_DNA"/>
</dbReference>
<dbReference type="GO" id="GO:0000479">
    <property type="term" value="P:endonucleolytic cleavage of tricistronic rRNA transcript (SSU-rRNA, 5.8S rRNA, LSU-rRNA)"/>
    <property type="evidence" value="ECO:0007669"/>
    <property type="project" value="TreeGrafter"/>
</dbReference>
<evidence type="ECO:0000256" key="1">
    <source>
        <dbReference type="ARBA" id="ARBA00037087"/>
    </source>
</evidence>
<accession>A0A9P0GXW5</accession>
<evidence type="ECO:0000259" key="5">
    <source>
        <dbReference type="SMART" id="SM01362"/>
    </source>
</evidence>
<reference evidence="6" key="1">
    <citation type="submission" date="2022-01" db="EMBL/GenBank/DDBJ databases">
        <authorList>
            <person name="King R."/>
        </authorList>
    </citation>
    <scope>NUCLEOTIDE SEQUENCE</scope>
</reference>
<evidence type="ECO:0000313" key="7">
    <source>
        <dbReference type="Proteomes" id="UP001152798"/>
    </source>
</evidence>
<dbReference type="SMART" id="SM00785">
    <property type="entry name" value="AARP2CN"/>
    <property type="match status" value="1"/>
</dbReference>
<gene>
    <name evidence="6" type="ORF">NEZAVI_LOCUS1408</name>
</gene>
<proteinExistence type="inferred from homology"/>
<evidence type="ECO:0000313" key="6">
    <source>
        <dbReference type="EMBL" id="CAH1390163.1"/>
    </source>
</evidence>
<dbReference type="PANTHER" id="PTHR12858">
    <property type="entry name" value="RIBOSOME BIOGENESIS PROTEIN"/>
    <property type="match status" value="1"/>
</dbReference>
<dbReference type="GO" id="GO:0005634">
    <property type="term" value="C:nucleus"/>
    <property type="evidence" value="ECO:0007669"/>
    <property type="project" value="InterPro"/>
</dbReference>
<dbReference type="Pfam" id="PF08142">
    <property type="entry name" value="AARP2CN"/>
    <property type="match status" value="1"/>
</dbReference>
<feature type="domain" description="AARP2CN" evidence="4">
    <location>
        <begin position="92"/>
        <end position="171"/>
    </location>
</feature>
<dbReference type="GO" id="GO:0003924">
    <property type="term" value="F:GTPase activity"/>
    <property type="evidence" value="ECO:0007669"/>
    <property type="project" value="TreeGrafter"/>
</dbReference>
<organism evidence="6 7">
    <name type="scientific">Nezara viridula</name>
    <name type="common">Southern green stink bug</name>
    <name type="synonym">Cimex viridulus</name>
    <dbReference type="NCBI Taxonomy" id="85310"/>
    <lineage>
        <taxon>Eukaryota</taxon>
        <taxon>Metazoa</taxon>
        <taxon>Ecdysozoa</taxon>
        <taxon>Arthropoda</taxon>
        <taxon>Hexapoda</taxon>
        <taxon>Insecta</taxon>
        <taxon>Pterygota</taxon>
        <taxon>Neoptera</taxon>
        <taxon>Paraneoptera</taxon>
        <taxon>Hemiptera</taxon>
        <taxon>Heteroptera</taxon>
        <taxon>Panheteroptera</taxon>
        <taxon>Pentatomomorpha</taxon>
        <taxon>Pentatomoidea</taxon>
        <taxon>Pentatomidae</taxon>
        <taxon>Pentatominae</taxon>
        <taxon>Nezara</taxon>
    </lineage>
</organism>
<dbReference type="PANTHER" id="PTHR12858:SF1">
    <property type="entry name" value="PRE-RRNA-PROCESSING PROTEIN TSR1 HOMOLOG"/>
    <property type="match status" value="1"/>
</dbReference>
<evidence type="ECO:0000256" key="2">
    <source>
        <dbReference type="ARBA" id="ARBA00038288"/>
    </source>
</evidence>
<dbReference type="InterPro" id="IPR012948">
    <property type="entry name" value="AARP2CN"/>
</dbReference>
<dbReference type="GO" id="GO:0030688">
    <property type="term" value="C:preribosome, small subunit precursor"/>
    <property type="evidence" value="ECO:0007669"/>
    <property type="project" value="TreeGrafter"/>
</dbReference>
<dbReference type="GO" id="GO:0034511">
    <property type="term" value="F:U3 snoRNA binding"/>
    <property type="evidence" value="ECO:0007669"/>
    <property type="project" value="TreeGrafter"/>
</dbReference>
<comment type="function">
    <text evidence="1">Required during maturation of the 40S ribosomal subunit in the nucleolus.</text>
</comment>
<dbReference type="InterPro" id="IPR039761">
    <property type="entry name" value="Bms1/Tsr1"/>
</dbReference>
<dbReference type="Pfam" id="PF04950">
    <property type="entry name" value="RIBIOP_C"/>
    <property type="match status" value="1"/>
</dbReference>
<dbReference type="InterPro" id="IPR007034">
    <property type="entry name" value="BMS1_TSR1_C"/>
</dbReference>
<comment type="similarity">
    <text evidence="2">Belongs to the TRAFAC class translation factor GTPase superfamily. Bms1-like GTPase family. TSR1 subfamily.</text>
</comment>
<sequence>MLSGDNLFDQLDVAKVCTTILLLTSVKGISSDASVVLDAILAQGIPTTVVAITDLEALPQKKRSEAKTVVQNEIEAMVPGIDKVMSLTKDTDAMNVLRKIGSQKQRTVLQRDRRSHMLAESVNFIETEKGKGTLKVTGYLRGRNLSANSLIHIPGWGEFQIEQIDLAPFPGDDITDPKVLDRPDLLKQESLVSENIPDPMDAEQTWPTDEEIREFSTKKVKKIPKGMSEYQAAWIPDEDTVEVNEDDDDDDDDGMDVVSAVSEQESCESEEYETMTVASEAAPDPEKYDTEMDMDEEKVALEKVKKAKEDLEFPDEVDTPQDIPARERFARYRGLASFRTTPWDPKENLPLDYARIFQFQNFTKTKKSVLAEEPSGAQAGWYITIHLKDVPTVLYQMRGQQPIVLYGMLPHEVKMSVINMVLKRVPGSSEPLKSKENLLFQVGYRRFRASPIYSQHSSGNKHKYERFFQPDSVVVGTVFAPVIFPPASVLVFKENSDRTITTVATGSVLSVNPDRIVVKRAVLSGHPFKVLKRSAIIRFMFFNREDIEWFKPVELKTKYGRRGHIKEPLGTHGHMKCVFNAQLKSQDTVLMHLYKRIFPKWTYDPCVNFAPITL</sequence>
<name>A0A9P0GXW5_NEZVI</name>
<dbReference type="GO" id="GO:0000462">
    <property type="term" value="P:maturation of SSU-rRNA from tricistronic rRNA transcript (SSU-rRNA, 5.8S rRNA, LSU-rRNA)"/>
    <property type="evidence" value="ECO:0007669"/>
    <property type="project" value="TreeGrafter"/>
</dbReference>
<evidence type="ECO:0000256" key="3">
    <source>
        <dbReference type="ARBA" id="ARBA00040070"/>
    </source>
</evidence>
<dbReference type="Proteomes" id="UP001152798">
    <property type="component" value="Chromosome 1"/>
</dbReference>